<accession>A0A814SD16</accession>
<dbReference type="OrthoDB" id="548217at2759"/>
<feature type="non-terminal residue" evidence="2">
    <location>
        <position position="119"/>
    </location>
</feature>
<dbReference type="AlphaFoldDB" id="A0A814SD16"/>
<feature type="region of interest" description="Disordered" evidence="1">
    <location>
        <begin position="100"/>
        <end position="119"/>
    </location>
</feature>
<feature type="region of interest" description="Disordered" evidence="1">
    <location>
        <begin position="39"/>
        <end position="93"/>
    </location>
</feature>
<feature type="non-terminal residue" evidence="2">
    <location>
        <position position="1"/>
    </location>
</feature>
<dbReference type="Proteomes" id="UP000663879">
    <property type="component" value="Unassembled WGS sequence"/>
</dbReference>
<comment type="caution">
    <text evidence="2">The sequence shown here is derived from an EMBL/GenBank/DDBJ whole genome shotgun (WGS) entry which is preliminary data.</text>
</comment>
<reference evidence="2" key="1">
    <citation type="submission" date="2021-02" db="EMBL/GenBank/DDBJ databases">
        <authorList>
            <person name="Nowell W R."/>
        </authorList>
    </citation>
    <scope>NUCLEOTIDE SEQUENCE</scope>
    <source>
        <strain evidence="2">Ploen Becks lab</strain>
    </source>
</reference>
<evidence type="ECO:0000313" key="2">
    <source>
        <dbReference type="EMBL" id="CAF1146442.1"/>
    </source>
</evidence>
<evidence type="ECO:0000313" key="3">
    <source>
        <dbReference type="Proteomes" id="UP000663879"/>
    </source>
</evidence>
<feature type="compositionally biased region" description="Polar residues" evidence="1">
    <location>
        <begin position="61"/>
        <end position="89"/>
    </location>
</feature>
<keyword evidence="3" id="KW-1185">Reference proteome</keyword>
<gene>
    <name evidence="2" type="ORF">OXX778_LOCUS23116</name>
</gene>
<feature type="compositionally biased region" description="Polar residues" evidence="1">
    <location>
        <begin position="107"/>
        <end position="119"/>
    </location>
</feature>
<name>A0A814SD16_9BILA</name>
<sequence length="119" mass="13771">MDPAKRWSCEQLLEHPYFDNYIIETKREDNKSKAYQQTIFQTDRKSKQPGGMLPTLHHGMSMNQSRLDYQSIGNDTRNSNINNISNLDTSDSRLNKSRLLDYGGIGQNNYSNNNEHTSQ</sequence>
<dbReference type="Gene3D" id="1.10.510.10">
    <property type="entry name" value="Transferase(Phosphotransferase) domain 1"/>
    <property type="match status" value="1"/>
</dbReference>
<protein>
    <submittedName>
        <fullName evidence="2">Uncharacterized protein</fullName>
    </submittedName>
</protein>
<organism evidence="2 3">
    <name type="scientific">Brachionus calyciflorus</name>
    <dbReference type="NCBI Taxonomy" id="104777"/>
    <lineage>
        <taxon>Eukaryota</taxon>
        <taxon>Metazoa</taxon>
        <taxon>Spiralia</taxon>
        <taxon>Gnathifera</taxon>
        <taxon>Rotifera</taxon>
        <taxon>Eurotatoria</taxon>
        <taxon>Monogononta</taxon>
        <taxon>Pseudotrocha</taxon>
        <taxon>Ploima</taxon>
        <taxon>Brachionidae</taxon>
        <taxon>Brachionus</taxon>
    </lineage>
</organism>
<evidence type="ECO:0000256" key="1">
    <source>
        <dbReference type="SAM" id="MobiDB-lite"/>
    </source>
</evidence>
<proteinExistence type="predicted"/>
<dbReference type="EMBL" id="CAJNOC010011202">
    <property type="protein sequence ID" value="CAF1146442.1"/>
    <property type="molecule type" value="Genomic_DNA"/>
</dbReference>